<organism evidence="3 4">
    <name type="scientific">Almyronema epifaneia S1</name>
    <dbReference type="NCBI Taxonomy" id="2991925"/>
    <lineage>
        <taxon>Bacteria</taxon>
        <taxon>Bacillati</taxon>
        <taxon>Cyanobacteriota</taxon>
        <taxon>Cyanophyceae</taxon>
        <taxon>Nodosilineales</taxon>
        <taxon>Nodosilineaceae</taxon>
        <taxon>Almyronema</taxon>
        <taxon>Almyronema epifaneia</taxon>
    </lineage>
</organism>
<evidence type="ECO:0000313" key="4">
    <source>
        <dbReference type="Proteomes" id="UP001600165"/>
    </source>
</evidence>
<feature type="transmembrane region" description="Helical" evidence="2">
    <location>
        <begin position="244"/>
        <end position="267"/>
    </location>
</feature>
<keyword evidence="2" id="KW-0472">Membrane</keyword>
<dbReference type="Proteomes" id="UP001600165">
    <property type="component" value="Unassembled WGS sequence"/>
</dbReference>
<evidence type="ECO:0000256" key="1">
    <source>
        <dbReference type="SAM" id="MobiDB-lite"/>
    </source>
</evidence>
<dbReference type="EMBL" id="JBHZOL010000115">
    <property type="protein sequence ID" value="MFE4108560.1"/>
    <property type="molecule type" value="Genomic_DNA"/>
</dbReference>
<comment type="caution">
    <text evidence="3">The sequence shown here is derived from an EMBL/GenBank/DDBJ whole genome shotgun (WGS) entry which is preliminary data.</text>
</comment>
<accession>A0ABW6IK85</accession>
<dbReference type="RefSeq" id="WP_377968189.1">
    <property type="nucleotide sequence ID" value="NZ_JBHZOL010000115.1"/>
</dbReference>
<sequence>MKAKTVTTSARQVPNEPRKYATPKSKPWGAKLLSPFAWGAKSLAWLISSEKNGGARFVLYGMSLYCFALSAETIYLSLPKSEAAEAAGIESLRFLPKPSIADDANIKYLLPLPTIGNTLKRIANFTVGNLVPFYPKHQIQPQWTIWGDPNWYLAFAIAALIGLIEARVIRRTADSWERKQKKFFKYNARRVPDLNPNAVIAASLAQKELQAEGAGNYGMVALVIIVTYGTEFYAFLRSLRGLEIGLFTTVIYGLLNVVGFEILWALAEDPEADEV</sequence>
<gene>
    <name evidence="3" type="ORF">ACFVKH_19965</name>
</gene>
<proteinExistence type="predicted"/>
<feature type="transmembrane region" description="Helical" evidence="2">
    <location>
        <begin position="57"/>
        <end position="78"/>
    </location>
</feature>
<keyword evidence="4" id="KW-1185">Reference proteome</keyword>
<keyword evidence="2" id="KW-0812">Transmembrane</keyword>
<evidence type="ECO:0000313" key="3">
    <source>
        <dbReference type="EMBL" id="MFE4108560.1"/>
    </source>
</evidence>
<feature type="compositionally biased region" description="Polar residues" evidence="1">
    <location>
        <begin position="1"/>
        <end position="12"/>
    </location>
</feature>
<evidence type="ECO:0000256" key="2">
    <source>
        <dbReference type="SAM" id="Phobius"/>
    </source>
</evidence>
<reference evidence="3 4" key="1">
    <citation type="submission" date="2024-10" db="EMBL/GenBank/DDBJ databases">
        <authorList>
            <person name="Ratan Roy A."/>
            <person name="Morales Sandoval P.H."/>
            <person name="De Los Santos Villalobos S."/>
            <person name="Chakraborty S."/>
            <person name="Mukherjee J."/>
        </authorList>
    </citation>
    <scope>NUCLEOTIDE SEQUENCE [LARGE SCALE GENOMIC DNA]</scope>
    <source>
        <strain evidence="3 4">S1</strain>
    </source>
</reference>
<keyword evidence="2" id="KW-1133">Transmembrane helix</keyword>
<feature type="transmembrane region" description="Helical" evidence="2">
    <location>
        <begin position="151"/>
        <end position="169"/>
    </location>
</feature>
<feature type="region of interest" description="Disordered" evidence="1">
    <location>
        <begin position="1"/>
        <end position="23"/>
    </location>
</feature>
<name>A0ABW6IK85_9CYAN</name>
<protein>
    <submittedName>
        <fullName evidence="3">Uncharacterized protein</fullName>
    </submittedName>
</protein>